<feature type="non-terminal residue" evidence="4">
    <location>
        <position position="1"/>
    </location>
</feature>
<organism evidence="4 5">
    <name type="scientific">Mya arenaria</name>
    <name type="common">Soft-shell clam</name>
    <dbReference type="NCBI Taxonomy" id="6604"/>
    <lineage>
        <taxon>Eukaryota</taxon>
        <taxon>Metazoa</taxon>
        <taxon>Spiralia</taxon>
        <taxon>Lophotrochozoa</taxon>
        <taxon>Mollusca</taxon>
        <taxon>Bivalvia</taxon>
        <taxon>Autobranchia</taxon>
        <taxon>Heteroconchia</taxon>
        <taxon>Euheterodonta</taxon>
        <taxon>Imparidentia</taxon>
        <taxon>Neoheterodontei</taxon>
        <taxon>Myida</taxon>
        <taxon>Myoidea</taxon>
        <taxon>Myidae</taxon>
        <taxon>Mya</taxon>
    </lineage>
</organism>
<evidence type="ECO:0000256" key="3">
    <source>
        <dbReference type="ARBA" id="ARBA00048707"/>
    </source>
</evidence>
<accession>A0ABY7F7D7</accession>
<dbReference type="Proteomes" id="UP001164746">
    <property type="component" value="Chromosome 10"/>
</dbReference>
<name>A0ABY7F7D7_MYAAR</name>
<gene>
    <name evidence="4" type="ORF">MAR_031888</name>
</gene>
<evidence type="ECO:0000313" key="5">
    <source>
        <dbReference type="Proteomes" id="UP001164746"/>
    </source>
</evidence>
<keyword evidence="5" id="KW-1185">Reference proteome</keyword>
<evidence type="ECO:0000313" key="4">
    <source>
        <dbReference type="EMBL" id="WAR17294.1"/>
    </source>
</evidence>
<keyword evidence="2" id="KW-0378">Hydrolase</keyword>
<dbReference type="InterPro" id="IPR002833">
    <property type="entry name" value="PTH2"/>
</dbReference>
<comment type="catalytic activity">
    <reaction evidence="3">
        <text>an N-acyl-L-alpha-aminoacyl-tRNA + H2O = an N-acyl-L-amino acid + a tRNA + H(+)</text>
        <dbReference type="Rhea" id="RHEA:54448"/>
        <dbReference type="Rhea" id="RHEA-COMP:10123"/>
        <dbReference type="Rhea" id="RHEA-COMP:13883"/>
        <dbReference type="ChEBI" id="CHEBI:15377"/>
        <dbReference type="ChEBI" id="CHEBI:15378"/>
        <dbReference type="ChEBI" id="CHEBI:59874"/>
        <dbReference type="ChEBI" id="CHEBI:78442"/>
        <dbReference type="ChEBI" id="CHEBI:138191"/>
        <dbReference type="EC" id="3.1.1.29"/>
    </reaction>
</comment>
<dbReference type="PANTHER" id="PTHR12649:SF29">
    <property type="entry name" value="AMINOACYL-TRNA HYDROLASE"/>
    <property type="match status" value="1"/>
</dbReference>
<dbReference type="PANTHER" id="PTHR12649">
    <property type="entry name" value="PEPTIDYL-TRNA HYDROLASE 2"/>
    <property type="match status" value="1"/>
</dbReference>
<evidence type="ECO:0000256" key="1">
    <source>
        <dbReference type="ARBA" id="ARBA00013260"/>
    </source>
</evidence>
<evidence type="ECO:0000256" key="2">
    <source>
        <dbReference type="ARBA" id="ARBA00022801"/>
    </source>
</evidence>
<reference evidence="4" key="1">
    <citation type="submission" date="2022-11" db="EMBL/GenBank/DDBJ databases">
        <title>Centuries of genome instability and evolution in soft-shell clam transmissible cancer (bioRxiv).</title>
        <authorList>
            <person name="Hart S.F.M."/>
            <person name="Yonemitsu M.A."/>
            <person name="Giersch R.M."/>
            <person name="Beal B.F."/>
            <person name="Arriagada G."/>
            <person name="Davis B.W."/>
            <person name="Ostrander E.A."/>
            <person name="Goff S.P."/>
            <person name="Metzger M.J."/>
        </authorList>
    </citation>
    <scope>NUCLEOTIDE SEQUENCE</scope>
    <source>
        <strain evidence="4">MELC-2E11</strain>
        <tissue evidence="4">Siphon/mantle</tissue>
    </source>
</reference>
<dbReference type="CDD" id="cd02430">
    <property type="entry name" value="PTH2"/>
    <property type="match status" value="1"/>
</dbReference>
<protein>
    <recommendedName>
        <fullName evidence="1">peptidyl-tRNA hydrolase</fullName>
        <ecNumber evidence="1">3.1.1.29</ecNumber>
    </recommendedName>
</protein>
<dbReference type="Pfam" id="PF01981">
    <property type="entry name" value="PTH2"/>
    <property type="match status" value="1"/>
</dbReference>
<sequence>EDLDFEDADEDSEGDFPEGLDMYKMVLVVNSELNMGVGKVGAQCAHAALALHRIMIDRADTFGEMMLSWEQFGETKIVLKAENSAQLKALAQQAESKGLPNYLVHDAGRTQIAAGSQTVLGIIGKLDVVDSITGKLKLL</sequence>
<dbReference type="Gene3D" id="3.40.1490.10">
    <property type="entry name" value="Bit1"/>
    <property type="match status" value="1"/>
</dbReference>
<proteinExistence type="predicted"/>
<dbReference type="EMBL" id="CP111021">
    <property type="protein sequence ID" value="WAR17294.1"/>
    <property type="molecule type" value="Genomic_DNA"/>
</dbReference>
<dbReference type="InterPro" id="IPR023476">
    <property type="entry name" value="Pep_tRNA_hydro_II_dom_sf"/>
</dbReference>
<dbReference type="SUPFAM" id="SSF102462">
    <property type="entry name" value="Peptidyl-tRNA hydrolase II"/>
    <property type="match status" value="1"/>
</dbReference>
<dbReference type="NCBIfam" id="TIGR00283">
    <property type="entry name" value="arch_pth2"/>
    <property type="match status" value="1"/>
</dbReference>
<dbReference type="EC" id="3.1.1.29" evidence="1"/>